<protein>
    <recommendedName>
        <fullName evidence="2">2-dehydropantoate 2-reductase</fullName>
    </recommendedName>
</protein>
<dbReference type="EMBL" id="UOFT01000043">
    <property type="protein sequence ID" value="VAW95255.1"/>
    <property type="molecule type" value="Genomic_DNA"/>
</dbReference>
<dbReference type="InterPro" id="IPR036291">
    <property type="entry name" value="NAD(P)-bd_dom_sf"/>
</dbReference>
<organism evidence="1">
    <name type="scientific">hydrothermal vent metagenome</name>
    <dbReference type="NCBI Taxonomy" id="652676"/>
    <lineage>
        <taxon>unclassified sequences</taxon>
        <taxon>metagenomes</taxon>
        <taxon>ecological metagenomes</taxon>
    </lineage>
</organism>
<gene>
    <name evidence="1" type="ORF">MNBD_GAMMA23-1682</name>
</gene>
<accession>A0A3B0ZNW4</accession>
<evidence type="ECO:0008006" key="2">
    <source>
        <dbReference type="Google" id="ProtNLM"/>
    </source>
</evidence>
<dbReference type="AlphaFoldDB" id="A0A3B0ZNW4"/>
<dbReference type="SUPFAM" id="SSF51735">
    <property type="entry name" value="NAD(P)-binding Rossmann-fold domains"/>
    <property type="match status" value="1"/>
</dbReference>
<reference evidence="1" key="1">
    <citation type="submission" date="2018-06" db="EMBL/GenBank/DDBJ databases">
        <authorList>
            <person name="Zhirakovskaya E."/>
        </authorList>
    </citation>
    <scope>NUCLEOTIDE SEQUENCE</scope>
</reference>
<proteinExistence type="predicted"/>
<evidence type="ECO:0000313" key="1">
    <source>
        <dbReference type="EMBL" id="VAW95255.1"/>
    </source>
</evidence>
<name>A0A3B0ZNW4_9ZZZZ</name>
<sequence>MKQAIVVIGLGEMGSVFARGLLRLGHPLYPVIRGTALETVAQQVPDPLLVLVAVAENDLHPVLENIPTAWQRHIVLLQNELLPKDWQQYEWSKAIAPTVISVWFEKKKGQDSKVLIPSPVYGGQAQTIHDALATLDIPVTVLKNSEQLELELVIKNVYILTTNIAGLALEKMGLETAANVETLWQKHQDLAKTIANEVIDIQECLTGKTFNRDTLIKGMHTAMLGDPEHKCMGRSAPARLERALKIAKDAALNPAQLLKIAST</sequence>